<dbReference type="RefSeq" id="WP_119054628.1">
    <property type="nucleotide sequence ID" value="NZ_CP032157.1"/>
</dbReference>
<keyword evidence="4" id="KW-0472">Membrane</keyword>
<comment type="similarity">
    <text evidence="1">Belongs to the glycosyl hydrolase 25 family.</text>
</comment>
<keyword evidence="4" id="KW-0812">Transmembrane</keyword>
<organism evidence="5 6">
    <name type="scientific">Paraflavitalea soli</name>
    <dbReference type="NCBI Taxonomy" id="2315862"/>
    <lineage>
        <taxon>Bacteria</taxon>
        <taxon>Pseudomonadati</taxon>
        <taxon>Bacteroidota</taxon>
        <taxon>Chitinophagia</taxon>
        <taxon>Chitinophagales</taxon>
        <taxon>Chitinophagaceae</taxon>
        <taxon>Paraflavitalea</taxon>
    </lineage>
</organism>
<evidence type="ECO:0000313" key="5">
    <source>
        <dbReference type="EMBL" id="AXY78752.1"/>
    </source>
</evidence>
<dbReference type="SMART" id="SM00641">
    <property type="entry name" value="Glyco_25"/>
    <property type="match status" value="1"/>
</dbReference>
<dbReference type="GO" id="GO:0003796">
    <property type="term" value="F:lysozyme activity"/>
    <property type="evidence" value="ECO:0007669"/>
    <property type="project" value="InterPro"/>
</dbReference>
<dbReference type="PANTHER" id="PTHR34135:SF2">
    <property type="entry name" value="LYSOZYME"/>
    <property type="match status" value="1"/>
</dbReference>
<dbReference type="Gene3D" id="3.20.20.80">
    <property type="entry name" value="Glycosidases"/>
    <property type="match status" value="1"/>
</dbReference>
<dbReference type="CDD" id="cd06524">
    <property type="entry name" value="GH25_YegX-like"/>
    <property type="match status" value="1"/>
</dbReference>
<dbReference type="PANTHER" id="PTHR34135">
    <property type="entry name" value="LYSOZYME"/>
    <property type="match status" value="1"/>
</dbReference>
<keyword evidence="3" id="KW-0326">Glycosidase</keyword>
<proteinExistence type="inferred from homology"/>
<dbReference type="GO" id="GO:0016998">
    <property type="term" value="P:cell wall macromolecule catabolic process"/>
    <property type="evidence" value="ECO:0007669"/>
    <property type="project" value="InterPro"/>
</dbReference>
<evidence type="ECO:0000256" key="4">
    <source>
        <dbReference type="SAM" id="Phobius"/>
    </source>
</evidence>
<name>A0A3B7MW03_9BACT</name>
<sequence>MADNKKTNIGWKILISLVLAGILVMLGFQVYEWWLARRAHFVRYQAFGIEIPTNYGIHGIDVSKYQETVDWESVKDMKVEDVQIGFAFIKATEGNGNEDRCFKRNWKKAKEAGVTRGAYHFFIATKSGKTQAENFISTVELQPGDLPPVLDVEQSYGVKSDKLRQRVKEFLETIENYYGVKPILYTNVDFYKQILKDEFDHYPLWVAHYLQKEKPRIYRDWHFWQHSEQGHVNGILYKVDFNVFNGDSTEFRSLLID</sequence>
<dbReference type="GO" id="GO:0016052">
    <property type="term" value="P:carbohydrate catabolic process"/>
    <property type="evidence" value="ECO:0007669"/>
    <property type="project" value="TreeGrafter"/>
</dbReference>
<dbReference type="PROSITE" id="PS51904">
    <property type="entry name" value="GLYCOSYL_HYDROL_F25_2"/>
    <property type="match status" value="1"/>
</dbReference>
<keyword evidence="4" id="KW-1133">Transmembrane helix</keyword>
<evidence type="ECO:0000256" key="1">
    <source>
        <dbReference type="ARBA" id="ARBA00010646"/>
    </source>
</evidence>
<dbReference type="OrthoDB" id="9798192at2"/>
<evidence type="ECO:0000313" key="6">
    <source>
        <dbReference type="Proteomes" id="UP000263900"/>
    </source>
</evidence>
<evidence type="ECO:0000256" key="3">
    <source>
        <dbReference type="ARBA" id="ARBA00023295"/>
    </source>
</evidence>
<keyword evidence="6" id="KW-1185">Reference proteome</keyword>
<dbReference type="KEGG" id="pseg:D3H65_23535"/>
<gene>
    <name evidence="5" type="ORF">D3H65_23535</name>
</gene>
<keyword evidence="2 5" id="KW-0378">Hydrolase</keyword>
<dbReference type="InterPro" id="IPR018077">
    <property type="entry name" value="Glyco_hydro_fam25_subgr"/>
</dbReference>
<dbReference type="SUPFAM" id="SSF51445">
    <property type="entry name" value="(Trans)glycosidases"/>
    <property type="match status" value="1"/>
</dbReference>
<dbReference type="InterPro" id="IPR002053">
    <property type="entry name" value="Glyco_hydro_25"/>
</dbReference>
<feature type="transmembrane region" description="Helical" evidence="4">
    <location>
        <begin position="13"/>
        <end position="34"/>
    </location>
</feature>
<dbReference type="InterPro" id="IPR017853">
    <property type="entry name" value="GH"/>
</dbReference>
<dbReference type="AlphaFoldDB" id="A0A3B7MW03"/>
<reference evidence="5 6" key="1">
    <citation type="submission" date="2018-09" db="EMBL/GenBank/DDBJ databases">
        <title>Genome sequencing of strain 6GH32-13.</title>
        <authorList>
            <person name="Weon H.-Y."/>
            <person name="Heo J."/>
            <person name="Kwon S.-W."/>
        </authorList>
    </citation>
    <scope>NUCLEOTIDE SEQUENCE [LARGE SCALE GENOMIC DNA]</scope>
    <source>
        <strain evidence="5 6">5GH32-13</strain>
    </source>
</reference>
<evidence type="ECO:0000256" key="2">
    <source>
        <dbReference type="ARBA" id="ARBA00022801"/>
    </source>
</evidence>
<protein>
    <submittedName>
        <fullName evidence="5">Glycoside hydrolase family 25 protein</fullName>
    </submittedName>
</protein>
<dbReference type="Proteomes" id="UP000263900">
    <property type="component" value="Chromosome"/>
</dbReference>
<accession>A0A3B7MW03</accession>
<dbReference type="GO" id="GO:0009253">
    <property type="term" value="P:peptidoglycan catabolic process"/>
    <property type="evidence" value="ECO:0007669"/>
    <property type="project" value="InterPro"/>
</dbReference>
<dbReference type="EMBL" id="CP032157">
    <property type="protein sequence ID" value="AXY78752.1"/>
    <property type="molecule type" value="Genomic_DNA"/>
</dbReference>
<dbReference type="Pfam" id="PF01183">
    <property type="entry name" value="Glyco_hydro_25"/>
    <property type="match status" value="1"/>
</dbReference>